<dbReference type="EMBL" id="JACHVS010000002">
    <property type="protein sequence ID" value="MBB2997416.1"/>
    <property type="molecule type" value="Genomic_DNA"/>
</dbReference>
<reference evidence="1 2" key="1">
    <citation type="submission" date="2020-08" db="EMBL/GenBank/DDBJ databases">
        <title>Sequencing the genomes of 1000 actinobacteria strains.</title>
        <authorList>
            <person name="Klenk H.-P."/>
        </authorList>
    </citation>
    <scope>NUCLEOTIDE SEQUENCE [LARGE SCALE GENOMIC DNA]</scope>
    <source>
        <strain evidence="1 2">DSM 22826</strain>
    </source>
</reference>
<dbReference type="GO" id="GO:0016020">
    <property type="term" value="C:membrane"/>
    <property type="evidence" value="ECO:0007669"/>
    <property type="project" value="InterPro"/>
</dbReference>
<organism evidence="1 2">
    <name type="scientific">Paeniglutamicibacter cryotolerans</name>
    <dbReference type="NCBI Taxonomy" id="670079"/>
    <lineage>
        <taxon>Bacteria</taxon>
        <taxon>Bacillati</taxon>
        <taxon>Actinomycetota</taxon>
        <taxon>Actinomycetes</taxon>
        <taxon>Micrococcales</taxon>
        <taxon>Micrococcaceae</taxon>
        <taxon>Paeniglutamicibacter</taxon>
    </lineage>
</organism>
<dbReference type="InterPro" id="IPR007554">
    <property type="entry name" value="Glycerophosphate_synth"/>
</dbReference>
<evidence type="ECO:0000313" key="1">
    <source>
        <dbReference type="EMBL" id="MBB2997416.1"/>
    </source>
</evidence>
<dbReference type="Proteomes" id="UP000523000">
    <property type="component" value="Unassembled WGS sequence"/>
</dbReference>
<comment type="caution">
    <text evidence="1">The sequence shown here is derived from an EMBL/GenBank/DDBJ whole genome shotgun (WGS) entry which is preliminary data.</text>
</comment>
<name>A0A839QTX3_9MICC</name>
<dbReference type="InterPro" id="IPR043148">
    <property type="entry name" value="TagF_C"/>
</dbReference>
<proteinExistence type="predicted"/>
<evidence type="ECO:0008006" key="3">
    <source>
        <dbReference type="Google" id="ProtNLM"/>
    </source>
</evidence>
<accession>A0A839QTX3</accession>
<gene>
    <name evidence="1" type="ORF">E9229_003663</name>
</gene>
<dbReference type="GO" id="GO:0047355">
    <property type="term" value="F:CDP-glycerol glycerophosphotransferase activity"/>
    <property type="evidence" value="ECO:0007669"/>
    <property type="project" value="InterPro"/>
</dbReference>
<evidence type="ECO:0000313" key="2">
    <source>
        <dbReference type="Proteomes" id="UP000523000"/>
    </source>
</evidence>
<sequence>MPMVPKLKRAFTQLSARIGSAVSEPAARRRLNGRVLPANPSPFAVYFADTPEGRYQLLQWLAPLERLAVEGAAVTVLLSNASTARPIMDATTLPVQLCTTSAELESFVEGHRVQVIFYVNNNQANFTVLRLNGLVHVHLSHGESEKSSMVSNQLKAYDFAFIAGEASRSRIMAAVSRIDPHHLVEIGRPQLDFATQRADRSPDAVTVLYAPTWEGDSSQMAYGSLAEHGVGLCKALLADPRIRLIFRPHPKTGSLSAAHARARKRVEHLIRTAPAASASRTSVTDVSSDPIDLLAAADVVVADVSAMAMDAVGLGKPSVLLLPSAPPANGPASGQHRILDYVPAWHGVPAEAADLIVALANGGEPEQQAAFRDHVFGERCRGTGTQRFILASRELLGEGSVREPAS</sequence>
<dbReference type="RefSeq" id="WP_183512965.1">
    <property type="nucleotide sequence ID" value="NZ_BAABGK010000018.1"/>
</dbReference>
<dbReference type="Pfam" id="PF04464">
    <property type="entry name" value="Glyphos_transf"/>
    <property type="match status" value="1"/>
</dbReference>
<protein>
    <recommendedName>
        <fullName evidence="3">Glycosyl transferase</fullName>
    </recommendedName>
</protein>
<keyword evidence="2" id="KW-1185">Reference proteome</keyword>
<dbReference type="Gene3D" id="3.40.50.12580">
    <property type="match status" value="1"/>
</dbReference>
<dbReference type="AlphaFoldDB" id="A0A839QTX3"/>